<organism evidence="3 4">
    <name type="scientific">Euroglyphus maynei</name>
    <name type="common">Mayne's house dust mite</name>
    <dbReference type="NCBI Taxonomy" id="6958"/>
    <lineage>
        <taxon>Eukaryota</taxon>
        <taxon>Metazoa</taxon>
        <taxon>Ecdysozoa</taxon>
        <taxon>Arthropoda</taxon>
        <taxon>Chelicerata</taxon>
        <taxon>Arachnida</taxon>
        <taxon>Acari</taxon>
        <taxon>Acariformes</taxon>
        <taxon>Sarcoptiformes</taxon>
        <taxon>Astigmata</taxon>
        <taxon>Psoroptidia</taxon>
        <taxon>Analgoidea</taxon>
        <taxon>Pyroglyphidae</taxon>
        <taxon>Pyroglyphinae</taxon>
        <taxon>Euroglyphus</taxon>
    </lineage>
</organism>
<name>A0A1Y3ASG3_EURMA</name>
<protein>
    <submittedName>
        <fullName evidence="3">Uncharacterized protein</fullName>
    </submittedName>
</protein>
<evidence type="ECO:0000256" key="2">
    <source>
        <dbReference type="SAM" id="MobiDB-lite"/>
    </source>
</evidence>
<gene>
    <name evidence="3" type="ORF">BLA29_005288</name>
</gene>
<feature type="coiled-coil region" evidence="1">
    <location>
        <begin position="61"/>
        <end position="95"/>
    </location>
</feature>
<dbReference type="EMBL" id="MUJZ01061369">
    <property type="protein sequence ID" value="OTF71381.1"/>
    <property type="molecule type" value="Genomic_DNA"/>
</dbReference>
<keyword evidence="4" id="KW-1185">Reference proteome</keyword>
<reference evidence="3 4" key="1">
    <citation type="submission" date="2017-03" db="EMBL/GenBank/DDBJ databases">
        <title>Genome Survey of Euroglyphus maynei.</title>
        <authorList>
            <person name="Arlian L.G."/>
            <person name="Morgan M.S."/>
            <person name="Rider S.D."/>
        </authorList>
    </citation>
    <scope>NUCLEOTIDE SEQUENCE [LARGE SCALE GENOMIC DNA]</scope>
    <source>
        <strain evidence="3">Arlian Lab</strain>
        <tissue evidence="3">Whole body</tissue>
    </source>
</reference>
<accession>A0A1Y3ASG3</accession>
<dbReference type="Proteomes" id="UP000194236">
    <property type="component" value="Unassembled WGS sequence"/>
</dbReference>
<feature type="compositionally biased region" description="Basic and acidic residues" evidence="2">
    <location>
        <begin position="34"/>
        <end position="46"/>
    </location>
</feature>
<comment type="caution">
    <text evidence="3">The sequence shown here is derived from an EMBL/GenBank/DDBJ whole genome shotgun (WGS) entry which is preliminary data.</text>
</comment>
<evidence type="ECO:0000256" key="1">
    <source>
        <dbReference type="SAM" id="Coils"/>
    </source>
</evidence>
<evidence type="ECO:0000313" key="3">
    <source>
        <dbReference type="EMBL" id="OTF71381.1"/>
    </source>
</evidence>
<feature type="region of interest" description="Disordered" evidence="2">
    <location>
        <begin position="24"/>
        <end position="47"/>
    </location>
</feature>
<proteinExistence type="predicted"/>
<evidence type="ECO:0000313" key="4">
    <source>
        <dbReference type="Proteomes" id="UP000194236"/>
    </source>
</evidence>
<keyword evidence="1" id="KW-0175">Coiled coil</keyword>
<dbReference type="AlphaFoldDB" id="A0A1Y3ASG3"/>
<sequence length="156" mass="18745">MTKLKSKETEIKLLQERVLTWNEKFKPRSQQQQDKSDSECNTENRTEGQLLAELALNEIKLGEMTNRLDDQQEQLREMEQQLENERQRRRQLETFYLNSLNSNNNGNYHFHRMLIDADDNDMNLIHNKNIEKNGKLRSNMDSFWQQQTIIKSFQLV</sequence>